<dbReference type="RefSeq" id="WP_262850430.1">
    <property type="nucleotide sequence ID" value="NZ_JANZYP010000104.1"/>
</dbReference>
<proteinExistence type="predicted"/>
<evidence type="ECO:0000313" key="2">
    <source>
        <dbReference type="Proteomes" id="UP001595891"/>
    </source>
</evidence>
<name>A0ABV9EEJ6_9ACTN</name>
<gene>
    <name evidence="1" type="ORF">ACFO8L_11350</name>
</gene>
<dbReference type="CDD" id="cd11533">
    <property type="entry name" value="NTP-PPase_Af0060_like"/>
    <property type="match status" value="1"/>
</dbReference>
<dbReference type="EMBL" id="JBHSFN010000006">
    <property type="protein sequence ID" value="MFC4586674.1"/>
    <property type="molecule type" value="Genomic_DNA"/>
</dbReference>
<dbReference type="Proteomes" id="UP001595891">
    <property type="component" value="Unassembled WGS sequence"/>
</dbReference>
<sequence>MSDQWATLAALVRWLDAANGTGDQEAAMRVLKVTEEAGEVAAALIGMAGQNPRKGVTHTAEDVAEELVDVAVTALVALHSFTPDPEAMFTTKLADIAQRVHATAQDTPDPQPP</sequence>
<protein>
    <submittedName>
        <fullName evidence="1">MazG-like family protein</fullName>
    </submittedName>
</protein>
<evidence type="ECO:0000313" key="1">
    <source>
        <dbReference type="EMBL" id="MFC4586674.1"/>
    </source>
</evidence>
<accession>A0ABV9EEJ6</accession>
<dbReference type="Gene3D" id="1.10.287.1080">
    <property type="entry name" value="MazG-like"/>
    <property type="match status" value="1"/>
</dbReference>
<keyword evidence="2" id="KW-1185">Reference proteome</keyword>
<comment type="caution">
    <text evidence="1">The sequence shown here is derived from an EMBL/GenBank/DDBJ whole genome shotgun (WGS) entry which is preliminary data.</text>
</comment>
<dbReference type="InterPro" id="IPR044548">
    <property type="entry name" value="AF0060_NTP-PPase_MazG-like"/>
</dbReference>
<organism evidence="1 2">
    <name type="scientific">Sphaerisporangium corydalis</name>
    <dbReference type="NCBI Taxonomy" id="1441875"/>
    <lineage>
        <taxon>Bacteria</taxon>
        <taxon>Bacillati</taxon>
        <taxon>Actinomycetota</taxon>
        <taxon>Actinomycetes</taxon>
        <taxon>Streptosporangiales</taxon>
        <taxon>Streptosporangiaceae</taxon>
        <taxon>Sphaerisporangium</taxon>
    </lineage>
</organism>
<reference evidence="2" key="1">
    <citation type="journal article" date="2019" name="Int. J. Syst. Evol. Microbiol.">
        <title>The Global Catalogue of Microorganisms (GCM) 10K type strain sequencing project: providing services to taxonomists for standard genome sequencing and annotation.</title>
        <authorList>
            <consortium name="The Broad Institute Genomics Platform"/>
            <consortium name="The Broad Institute Genome Sequencing Center for Infectious Disease"/>
            <person name="Wu L."/>
            <person name="Ma J."/>
        </authorList>
    </citation>
    <scope>NUCLEOTIDE SEQUENCE [LARGE SCALE GENOMIC DNA]</scope>
    <source>
        <strain evidence="2">CCUG 49560</strain>
    </source>
</reference>
<dbReference type="SUPFAM" id="SSF101386">
    <property type="entry name" value="all-alpha NTP pyrophosphatases"/>
    <property type="match status" value="1"/>
</dbReference>